<dbReference type="AlphaFoldDB" id="A0A2T5IPP1"/>
<feature type="region of interest" description="Disordered" evidence="1">
    <location>
        <begin position="58"/>
        <end position="83"/>
    </location>
</feature>
<gene>
    <name evidence="2" type="ORF">C8U37_103176</name>
</gene>
<sequence>MEPEEKNECEATNQAPRRINLRGAWFCMRIALAEHIYARMRLCDQVCPITMKNRKTVDQGRPLLSDNYEESDNQQPEAPELVR</sequence>
<reference evidence="2 3" key="1">
    <citation type="submission" date="2018-04" db="EMBL/GenBank/DDBJ databases">
        <title>Genomic Encyclopedia of Archaeal and Bacterial Type Strains, Phase II (KMG-II): from individual species to whole genera.</title>
        <authorList>
            <person name="Goeker M."/>
        </authorList>
    </citation>
    <scope>NUCLEOTIDE SEQUENCE [LARGE SCALE GENOMIC DNA]</scope>
    <source>
        <strain evidence="2 3">DSM 18806</strain>
    </source>
</reference>
<evidence type="ECO:0000313" key="3">
    <source>
        <dbReference type="Proteomes" id="UP000244161"/>
    </source>
</evidence>
<protein>
    <submittedName>
        <fullName evidence="2">Uncharacterized protein</fullName>
    </submittedName>
</protein>
<proteinExistence type="predicted"/>
<dbReference type="Proteomes" id="UP000244161">
    <property type="component" value="Unassembled WGS sequence"/>
</dbReference>
<evidence type="ECO:0000256" key="1">
    <source>
        <dbReference type="SAM" id="MobiDB-lite"/>
    </source>
</evidence>
<accession>A0A2T5IPP1</accession>
<comment type="caution">
    <text evidence="2">The sequence shown here is derived from an EMBL/GenBank/DDBJ whole genome shotgun (WGS) entry which is preliminary data.</text>
</comment>
<organism evidence="2 3">
    <name type="scientific">Trichococcus patagoniensis</name>
    <dbReference type="NCBI Taxonomy" id="382641"/>
    <lineage>
        <taxon>Bacteria</taxon>
        <taxon>Bacillati</taxon>
        <taxon>Bacillota</taxon>
        <taxon>Bacilli</taxon>
        <taxon>Lactobacillales</taxon>
        <taxon>Carnobacteriaceae</taxon>
        <taxon>Trichococcus</taxon>
    </lineage>
</organism>
<keyword evidence="3" id="KW-1185">Reference proteome</keyword>
<name>A0A2T5IPP1_9LACT</name>
<dbReference type="EMBL" id="QAOM01000003">
    <property type="protein sequence ID" value="PTQ85787.1"/>
    <property type="molecule type" value="Genomic_DNA"/>
</dbReference>
<evidence type="ECO:0000313" key="2">
    <source>
        <dbReference type="EMBL" id="PTQ85787.1"/>
    </source>
</evidence>